<dbReference type="NCBIfam" id="TIGR01007">
    <property type="entry name" value="eps_fam"/>
    <property type="match status" value="1"/>
</dbReference>
<keyword evidence="7" id="KW-1133">Transmembrane helix</keyword>
<evidence type="ECO:0000256" key="5">
    <source>
        <dbReference type="ARBA" id="ARBA00022741"/>
    </source>
</evidence>
<dbReference type="PANTHER" id="PTHR32309:SF31">
    <property type="entry name" value="CAPSULAR EXOPOLYSACCHARIDE FAMILY"/>
    <property type="match status" value="1"/>
</dbReference>
<keyword evidence="8" id="KW-0472">Membrane</keyword>
<dbReference type="InterPro" id="IPR003856">
    <property type="entry name" value="LPS_length_determ_N"/>
</dbReference>
<keyword evidence="3" id="KW-1003">Cell membrane</keyword>
<evidence type="ECO:0000256" key="9">
    <source>
        <dbReference type="SAM" id="MobiDB-lite"/>
    </source>
</evidence>
<organism evidence="11 12">
    <name type="scientific">Kineococcus glutinatus</name>
    <dbReference type="NCBI Taxonomy" id="1070872"/>
    <lineage>
        <taxon>Bacteria</taxon>
        <taxon>Bacillati</taxon>
        <taxon>Actinomycetota</taxon>
        <taxon>Actinomycetes</taxon>
        <taxon>Kineosporiales</taxon>
        <taxon>Kineosporiaceae</taxon>
        <taxon>Kineococcus</taxon>
    </lineage>
</organism>
<evidence type="ECO:0000256" key="2">
    <source>
        <dbReference type="ARBA" id="ARBA00006683"/>
    </source>
</evidence>
<feature type="region of interest" description="Disordered" evidence="9">
    <location>
        <begin position="434"/>
        <end position="475"/>
    </location>
</feature>
<comment type="subcellular location">
    <subcellularLocation>
        <location evidence="1">Cell membrane</location>
        <topology evidence="1">Multi-pass membrane protein</topology>
    </subcellularLocation>
</comment>
<accession>A0ABP9HZF0</accession>
<dbReference type="CDD" id="cd05387">
    <property type="entry name" value="BY-kinase"/>
    <property type="match status" value="1"/>
</dbReference>
<evidence type="ECO:0000256" key="4">
    <source>
        <dbReference type="ARBA" id="ARBA00022692"/>
    </source>
</evidence>
<gene>
    <name evidence="11" type="ORF">GCM10023225_22870</name>
</gene>
<evidence type="ECO:0000256" key="7">
    <source>
        <dbReference type="ARBA" id="ARBA00022989"/>
    </source>
</evidence>
<evidence type="ECO:0000256" key="6">
    <source>
        <dbReference type="ARBA" id="ARBA00022840"/>
    </source>
</evidence>
<feature type="domain" description="Polysaccharide chain length determinant N-terminal" evidence="10">
    <location>
        <begin position="4"/>
        <end position="89"/>
    </location>
</feature>
<dbReference type="InterPro" id="IPR005702">
    <property type="entry name" value="Wzc-like_C"/>
</dbReference>
<evidence type="ECO:0000256" key="3">
    <source>
        <dbReference type="ARBA" id="ARBA00022475"/>
    </source>
</evidence>
<evidence type="ECO:0000256" key="1">
    <source>
        <dbReference type="ARBA" id="ARBA00004651"/>
    </source>
</evidence>
<name>A0ABP9HZF0_9ACTN</name>
<keyword evidence="4" id="KW-0812">Transmembrane</keyword>
<dbReference type="Pfam" id="PF02706">
    <property type="entry name" value="Wzz"/>
    <property type="match status" value="1"/>
</dbReference>
<keyword evidence="6" id="KW-0067">ATP-binding</keyword>
<comment type="caution">
    <text evidence="11">The sequence shown here is derived from an EMBL/GenBank/DDBJ whole genome shotgun (WGS) entry which is preliminary data.</text>
</comment>
<evidence type="ECO:0000259" key="10">
    <source>
        <dbReference type="Pfam" id="PF02706"/>
    </source>
</evidence>
<dbReference type="EMBL" id="BAABIL010000338">
    <property type="protein sequence ID" value="GAA4982507.1"/>
    <property type="molecule type" value="Genomic_DNA"/>
</dbReference>
<sequence length="475" mass="48804">MEFMQYLDLLRRRWAVLFLCALLGGACAFGLSARKAPQYQATATVFLSPSQGQTIGELAQGSSYTRGLVQSYVRLTTTPTVLEPVIAQLGLDTTPQALAGRVSAETELDTVLIDITATSGSPAEAADVANAVSAQLSQATGELSPAGRGDTTAITVTTVAPATVPSSPSSPQRTVDVALGLAIGLLLGIAGAVSAEVLNTRVRDEYDVLDVSDVPILASLGTARGNRGTRHAARGESVDPRVESVRRLRTNLRLLAADGAPQRIVIAAAGAGRGSAAVAVELAVAMADPETRVLLVEGDLRNPSLAEVTGTAPTAGLVGVLTGRAPLAGAVQQWGSKQLGFLPAGAVPPNPDELLGSTAMRRLLADLRADHDVVLVTAPPVLSVADAAILAAHVDGTVVTVDTRRTTRRQLEESLRDLHMVKAHVLGVVLDGASSRRRGSAPAGTSALAPARGAVLSLRPTTGGGERAPVHHEGA</sequence>
<keyword evidence="12" id="KW-1185">Reference proteome</keyword>
<dbReference type="SUPFAM" id="SSF52540">
    <property type="entry name" value="P-loop containing nucleoside triphosphate hydrolases"/>
    <property type="match status" value="1"/>
</dbReference>
<dbReference type="InterPro" id="IPR027417">
    <property type="entry name" value="P-loop_NTPase"/>
</dbReference>
<dbReference type="Proteomes" id="UP001501195">
    <property type="component" value="Unassembled WGS sequence"/>
</dbReference>
<evidence type="ECO:0000313" key="12">
    <source>
        <dbReference type="Proteomes" id="UP001501195"/>
    </source>
</evidence>
<comment type="similarity">
    <text evidence="2">Belongs to the CpsC/CapA family.</text>
</comment>
<protein>
    <submittedName>
        <fullName evidence="11">Polysaccharide biosynthesis tyrosine autokinase</fullName>
    </submittedName>
</protein>
<dbReference type="InterPro" id="IPR050445">
    <property type="entry name" value="Bact_polysacc_biosynth/exp"/>
</dbReference>
<proteinExistence type="inferred from homology"/>
<reference evidence="12" key="1">
    <citation type="journal article" date="2019" name="Int. J. Syst. Evol. Microbiol.">
        <title>The Global Catalogue of Microorganisms (GCM) 10K type strain sequencing project: providing services to taxonomists for standard genome sequencing and annotation.</title>
        <authorList>
            <consortium name="The Broad Institute Genomics Platform"/>
            <consortium name="The Broad Institute Genome Sequencing Center for Infectious Disease"/>
            <person name="Wu L."/>
            <person name="Ma J."/>
        </authorList>
    </citation>
    <scope>NUCLEOTIDE SEQUENCE [LARGE SCALE GENOMIC DNA]</scope>
    <source>
        <strain evidence="12">JCM 18126</strain>
    </source>
</reference>
<dbReference type="PANTHER" id="PTHR32309">
    <property type="entry name" value="TYROSINE-PROTEIN KINASE"/>
    <property type="match status" value="1"/>
</dbReference>
<keyword evidence="5" id="KW-0547">Nucleotide-binding</keyword>
<evidence type="ECO:0000256" key="8">
    <source>
        <dbReference type="ARBA" id="ARBA00023136"/>
    </source>
</evidence>
<dbReference type="Gene3D" id="3.40.50.300">
    <property type="entry name" value="P-loop containing nucleotide triphosphate hydrolases"/>
    <property type="match status" value="1"/>
</dbReference>
<evidence type="ECO:0000313" key="11">
    <source>
        <dbReference type="EMBL" id="GAA4982507.1"/>
    </source>
</evidence>